<gene>
    <name evidence="7" type="ORF">RclHR1_24330001</name>
</gene>
<dbReference type="InterPro" id="IPR012337">
    <property type="entry name" value="RNaseH-like_sf"/>
</dbReference>
<evidence type="ECO:0000256" key="1">
    <source>
        <dbReference type="ARBA" id="ARBA00004123"/>
    </source>
</evidence>
<dbReference type="Proteomes" id="UP000247702">
    <property type="component" value="Unassembled WGS sequence"/>
</dbReference>
<dbReference type="PANTHER" id="PTHR46481:SF10">
    <property type="entry name" value="ZINC FINGER BED DOMAIN-CONTAINING PROTEIN 39"/>
    <property type="match status" value="1"/>
</dbReference>
<evidence type="ECO:0000256" key="4">
    <source>
        <dbReference type="ARBA" id="ARBA00022833"/>
    </source>
</evidence>
<reference evidence="7 8" key="1">
    <citation type="submission" date="2017-11" db="EMBL/GenBank/DDBJ databases">
        <title>The genome of Rhizophagus clarus HR1 reveals common genetic basis of auxotrophy among arbuscular mycorrhizal fungi.</title>
        <authorList>
            <person name="Kobayashi Y."/>
        </authorList>
    </citation>
    <scope>NUCLEOTIDE SEQUENCE [LARGE SCALE GENOMIC DNA]</scope>
    <source>
        <strain evidence="7 8">HR1</strain>
    </source>
</reference>
<comment type="caution">
    <text evidence="7">The sequence shown here is derived from an EMBL/GenBank/DDBJ whole genome shotgun (WGS) entry which is preliminary data.</text>
</comment>
<dbReference type="SUPFAM" id="SSF140996">
    <property type="entry name" value="Hermes dimerisation domain"/>
    <property type="match status" value="1"/>
</dbReference>
<comment type="subcellular location">
    <subcellularLocation>
        <location evidence="1">Nucleus</location>
    </subcellularLocation>
</comment>
<name>A0A2Z6RS51_9GLOM</name>
<organism evidence="7 8">
    <name type="scientific">Rhizophagus clarus</name>
    <dbReference type="NCBI Taxonomy" id="94130"/>
    <lineage>
        <taxon>Eukaryota</taxon>
        <taxon>Fungi</taxon>
        <taxon>Fungi incertae sedis</taxon>
        <taxon>Mucoromycota</taxon>
        <taxon>Glomeromycotina</taxon>
        <taxon>Glomeromycetes</taxon>
        <taxon>Glomerales</taxon>
        <taxon>Glomeraceae</taxon>
        <taxon>Rhizophagus</taxon>
    </lineage>
</organism>
<sequence>TGFLYKTQGEYQDNSSSDNEAKAEIIINTSEKKNSWVWPFYRQVQALNGDIITICEVEIDTGVKCNKRYKTKGSTGNLINHLLKHGITKDNPQPQKITKITSKPSVIPHEEKKQQELRQHLVNWLVCDSRPLSIVQNEFFHRFVDELDPRFNIPDVKLIKQIIHKAYNYAVPLLKEDLKNNAIKVSLTMDLWTSHNRKGYIGITCSYIDENFKLNEITLSIQYIAYPHTATHIRETVNSIIDYWELNEKVQSIVTDNAANIKKAVSGMANIDWQGCSSHTLQLVVGKSMKPCRALIARAKRLIQFFLQPKHSEQLEEVQKLYPNKSSVDPSQTSDYLIHCISDCITRWNSSYLAWTRLVQIKPYISLMINHLLLHNDSNIRKDGKQLRDIMLTESEWDLIIELLQVLGPIEEATTCLGGSKYTTHSLLYRLIESLKKRFKPNKNDRISNDKLDFNTEDDVFDEDNDFEFEFNNDENTQIQININTPLYELYEERKAFAENEKNENEKQTQTNNIIDKCSNTIINLLYVPSLIKSLDKEEAIQNEVNEYLDLPQIGLNNNSLVWWELHSTKFPILSELSRIYLAIPATSTPVSDCLAMLVIY</sequence>
<feature type="domain" description="HAT C-terminal dimerisation" evidence="6">
    <location>
        <begin position="544"/>
        <end position="589"/>
    </location>
</feature>
<keyword evidence="8" id="KW-1185">Reference proteome</keyword>
<keyword evidence="5" id="KW-0539">Nucleus</keyword>
<accession>A0A2Z6RS51</accession>
<dbReference type="AlphaFoldDB" id="A0A2Z6RS51"/>
<evidence type="ECO:0000256" key="5">
    <source>
        <dbReference type="ARBA" id="ARBA00023242"/>
    </source>
</evidence>
<dbReference type="InterPro" id="IPR052035">
    <property type="entry name" value="ZnF_BED_domain_contain"/>
</dbReference>
<keyword evidence="4" id="KW-0862">Zinc</keyword>
<keyword evidence="3" id="KW-0863">Zinc-finger</keyword>
<protein>
    <recommendedName>
        <fullName evidence="6">HAT C-terminal dimerisation domain-containing protein</fullName>
    </recommendedName>
</protein>
<evidence type="ECO:0000256" key="2">
    <source>
        <dbReference type="ARBA" id="ARBA00022723"/>
    </source>
</evidence>
<dbReference type="Pfam" id="PF05699">
    <property type="entry name" value="Dimer_Tnp_hAT"/>
    <property type="match status" value="1"/>
</dbReference>
<dbReference type="GO" id="GO:0008270">
    <property type="term" value="F:zinc ion binding"/>
    <property type="evidence" value="ECO:0007669"/>
    <property type="project" value="UniProtKB-KW"/>
</dbReference>
<dbReference type="SUPFAM" id="SSF53098">
    <property type="entry name" value="Ribonuclease H-like"/>
    <property type="match status" value="1"/>
</dbReference>
<dbReference type="InterPro" id="IPR008906">
    <property type="entry name" value="HATC_C_dom"/>
</dbReference>
<dbReference type="EMBL" id="BEXD01001595">
    <property type="protein sequence ID" value="GBB94888.1"/>
    <property type="molecule type" value="Genomic_DNA"/>
</dbReference>
<dbReference type="STRING" id="94130.A0A2Z6RS51"/>
<dbReference type="GO" id="GO:0046983">
    <property type="term" value="F:protein dimerization activity"/>
    <property type="evidence" value="ECO:0007669"/>
    <property type="project" value="InterPro"/>
</dbReference>
<evidence type="ECO:0000313" key="7">
    <source>
        <dbReference type="EMBL" id="GBB94888.1"/>
    </source>
</evidence>
<evidence type="ECO:0000256" key="3">
    <source>
        <dbReference type="ARBA" id="ARBA00022771"/>
    </source>
</evidence>
<evidence type="ECO:0000313" key="8">
    <source>
        <dbReference type="Proteomes" id="UP000247702"/>
    </source>
</evidence>
<dbReference type="GO" id="GO:0005634">
    <property type="term" value="C:nucleus"/>
    <property type="evidence" value="ECO:0007669"/>
    <property type="project" value="UniProtKB-SubCell"/>
</dbReference>
<evidence type="ECO:0000259" key="6">
    <source>
        <dbReference type="Pfam" id="PF05699"/>
    </source>
</evidence>
<dbReference type="PANTHER" id="PTHR46481">
    <property type="entry name" value="ZINC FINGER BED DOMAIN-CONTAINING PROTEIN 4"/>
    <property type="match status" value="1"/>
</dbReference>
<feature type="non-terminal residue" evidence="7">
    <location>
        <position position="1"/>
    </location>
</feature>
<proteinExistence type="predicted"/>
<keyword evidence="2" id="KW-0479">Metal-binding</keyword>